<dbReference type="Proteomes" id="UP001233172">
    <property type="component" value="Unassembled WGS sequence"/>
</dbReference>
<feature type="compositionally biased region" description="Polar residues" evidence="1">
    <location>
        <begin position="549"/>
        <end position="564"/>
    </location>
</feature>
<feature type="region of interest" description="Disordered" evidence="1">
    <location>
        <begin position="522"/>
        <end position="565"/>
    </location>
</feature>
<evidence type="ECO:0000256" key="1">
    <source>
        <dbReference type="SAM" id="MobiDB-lite"/>
    </source>
</evidence>
<feature type="compositionally biased region" description="Polar residues" evidence="1">
    <location>
        <begin position="526"/>
        <end position="537"/>
    </location>
</feature>
<name>A0AAD8BH21_BIOPF</name>
<evidence type="ECO:0000313" key="2">
    <source>
        <dbReference type="EMBL" id="KAK0054097.1"/>
    </source>
</evidence>
<accession>A0AAD8BH21</accession>
<comment type="caution">
    <text evidence="2">The sequence shown here is derived from an EMBL/GenBank/DDBJ whole genome shotgun (WGS) entry which is preliminary data.</text>
</comment>
<keyword evidence="3" id="KW-1185">Reference proteome</keyword>
<dbReference type="EMBL" id="JASAOG010000081">
    <property type="protein sequence ID" value="KAK0054097.1"/>
    <property type="molecule type" value="Genomic_DNA"/>
</dbReference>
<reference evidence="2" key="2">
    <citation type="submission" date="2023-04" db="EMBL/GenBank/DDBJ databases">
        <authorList>
            <person name="Bu L."/>
            <person name="Lu L."/>
            <person name="Laidemitt M.R."/>
            <person name="Zhang S.M."/>
            <person name="Mutuku M."/>
            <person name="Mkoji G."/>
            <person name="Steinauer M."/>
            <person name="Loker E.S."/>
        </authorList>
    </citation>
    <scope>NUCLEOTIDE SEQUENCE</scope>
    <source>
        <strain evidence="2">KasaAsao</strain>
        <tissue evidence="2">Whole Snail</tissue>
    </source>
</reference>
<gene>
    <name evidence="2" type="ORF">Bpfe_016588</name>
</gene>
<sequence>MNKSYGVDTGFKRMDKRLEASVLLYKGQANKLIDTTNSTDLVDPLRFTLSPAPFLLTSKPYLGSLLGFWLFLYLHKQMDKSTKFLKRSKIPVKNRGTSNRTKDVPDNTKNSIPQRVIPQMSCLKSIVTNTNGNSTVTFEADKKALQSILSHKGIEPRLNDIASPVSESIASSITPANAGQISMWENKTHQKHQSYTPLSLSSVGKDPSCCDAAPSTPKITLDLFNKKPSDATSMMESYKEHLENVKKFQEKMKHLREANMFVIDPEAKKSILNGQGITQYPEATRPSIYKNYSTNSSMMESYLEHEENVRIFRQTTQGLFTSCTTPYKSSHEVFVTKSPFRTPSVKGITKSPFRTPSVNNITKSPFRTPLGNSNKAQIHSALKNRDTENMLDNQKSGTKSVTWSAKKVIYCSVTDYKPISILKSSQTERDETDNAQSANTPSNQCHKSSCGNVESNRFNPAVTETASSLTHTPWTNTSQVQKCAYSNGPLTESNFFTPSCLNLKNITVGLPMRIPVTPKEVDKPSRIQSTPVKNGNINLPCRTPLTPKENLTNNLPKRTPTLKSGNRVLCLQEPKQTLQS</sequence>
<dbReference type="AlphaFoldDB" id="A0AAD8BH21"/>
<feature type="region of interest" description="Disordered" evidence="1">
    <location>
        <begin position="92"/>
        <end position="111"/>
    </location>
</feature>
<proteinExistence type="predicted"/>
<feature type="compositionally biased region" description="Polar residues" evidence="1">
    <location>
        <begin position="352"/>
        <end position="373"/>
    </location>
</feature>
<protein>
    <submittedName>
        <fullName evidence="2">Uncharacterized protein</fullName>
    </submittedName>
</protein>
<feature type="region of interest" description="Disordered" evidence="1">
    <location>
        <begin position="346"/>
        <end position="373"/>
    </location>
</feature>
<organism evidence="2 3">
    <name type="scientific">Biomphalaria pfeifferi</name>
    <name type="common">Bloodfluke planorb</name>
    <name type="synonym">Freshwater snail</name>
    <dbReference type="NCBI Taxonomy" id="112525"/>
    <lineage>
        <taxon>Eukaryota</taxon>
        <taxon>Metazoa</taxon>
        <taxon>Spiralia</taxon>
        <taxon>Lophotrochozoa</taxon>
        <taxon>Mollusca</taxon>
        <taxon>Gastropoda</taxon>
        <taxon>Heterobranchia</taxon>
        <taxon>Euthyneura</taxon>
        <taxon>Panpulmonata</taxon>
        <taxon>Hygrophila</taxon>
        <taxon>Lymnaeoidea</taxon>
        <taxon>Planorbidae</taxon>
        <taxon>Biomphalaria</taxon>
    </lineage>
</organism>
<reference evidence="2" key="1">
    <citation type="journal article" date="2023" name="PLoS Negl. Trop. Dis.">
        <title>A genome sequence for Biomphalaria pfeifferi, the major vector snail for the human-infecting parasite Schistosoma mansoni.</title>
        <authorList>
            <person name="Bu L."/>
            <person name="Lu L."/>
            <person name="Laidemitt M.R."/>
            <person name="Zhang S.M."/>
            <person name="Mutuku M."/>
            <person name="Mkoji G."/>
            <person name="Steinauer M."/>
            <person name="Loker E.S."/>
        </authorList>
    </citation>
    <scope>NUCLEOTIDE SEQUENCE</scope>
    <source>
        <strain evidence="2">KasaAsao</strain>
    </source>
</reference>
<feature type="compositionally biased region" description="Polar residues" evidence="1">
    <location>
        <begin position="434"/>
        <end position="452"/>
    </location>
</feature>
<evidence type="ECO:0000313" key="3">
    <source>
        <dbReference type="Proteomes" id="UP001233172"/>
    </source>
</evidence>
<feature type="region of interest" description="Disordered" evidence="1">
    <location>
        <begin position="425"/>
        <end position="452"/>
    </location>
</feature>